<organism evidence="3 4">
    <name type="scientific">Labeo rohita</name>
    <name type="common">Indian major carp</name>
    <name type="synonym">Cyprinus rohita</name>
    <dbReference type="NCBI Taxonomy" id="84645"/>
    <lineage>
        <taxon>Eukaryota</taxon>
        <taxon>Metazoa</taxon>
        <taxon>Chordata</taxon>
        <taxon>Craniata</taxon>
        <taxon>Vertebrata</taxon>
        <taxon>Euteleostomi</taxon>
        <taxon>Actinopterygii</taxon>
        <taxon>Neopterygii</taxon>
        <taxon>Teleostei</taxon>
        <taxon>Ostariophysi</taxon>
        <taxon>Cypriniformes</taxon>
        <taxon>Cyprinidae</taxon>
        <taxon>Labeoninae</taxon>
        <taxon>Labeonini</taxon>
        <taxon>Labeo</taxon>
    </lineage>
</organism>
<reference evidence="3 4" key="1">
    <citation type="submission" date="2022-01" db="EMBL/GenBank/DDBJ databases">
        <title>A high-quality chromosome-level genome assembly of rohu carp, Labeo rohita.</title>
        <authorList>
            <person name="Arick M.A. II"/>
            <person name="Hsu C.-Y."/>
            <person name="Magbanua Z."/>
            <person name="Pechanova O."/>
            <person name="Grover C."/>
            <person name="Miller E."/>
            <person name="Thrash A."/>
            <person name="Ezzel L."/>
            <person name="Alam S."/>
            <person name="Benzie J."/>
            <person name="Hamilton M."/>
            <person name="Karsi A."/>
            <person name="Lawrence M.L."/>
            <person name="Peterson D.G."/>
        </authorList>
    </citation>
    <scope>NUCLEOTIDE SEQUENCE [LARGE SCALE GENOMIC DNA]</scope>
    <source>
        <strain evidence="4">BAU-BD-2019</strain>
        <tissue evidence="3">Blood</tissue>
    </source>
</reference>
<gene>
    <name evidence="3" type="ORF">H4Q32_030901</name>
</gene>
<dbReference type="Gene3D" id="1.10.150.130">
    <property type="match status" value="1"/>
</dbReference>
<dbReference type="SUPFAM" id="SSF56672">
    <property type="entry name" value="DNA/RNA polymerases"/>
    <property type="match status" value="1"/>
</dbReference>
<dbReference type="InterPro" id="IPR043502">
    <property type="entry name" value="DNA/RNA_pol_sf"/>
</dbReference>
<name>A0ABQ8L6P9_LABRO</name>
<evidence type="ECO:0000256" key="2">
    <source>
        <dbReference type="SAM" id="MobiDB-lite"/>
    </source>
</evidence>
<sequence length="1165" mass="126402">MSYKHSYKYKQQHFRLCVPLCPRYFGWRYTQSICCLFWSEAWESVFQGADCPRLRSPRLSSRFCRGRAVAVIVGIAHRSADVRARGKAGCVSSQGSCLPAFSLRTFRSWRALFEEGAVVSPRSSVPAFAEAERLLRPWGSQHGSGERVRDGSALSLPFFLDLALSLGARKPALRFFPPLSESSCCCGCLSPSLSFCPHMSRLHIGIARFYLPSLLGKRGAGIDAIYVWFVRELSMHIPPLSGQAVSIHNRTTYLGVVWDRRQCRRVFLLLGSSHPRGSQESGSRLVTHCEAVSTTAGSDGSCIQPTRERCLPPLVMTLPAIRRRNLLPLTVALPAIGGHCLICLSLPPGPSVGSSLLPRNASDGRVPHRLGSGHEWPPRPQSVERSPSSLAHQLPGDAGHVADTEKLSPGRLLRAGPSGAEWGPPHSSVPVSPQCPREISLPTLPVLQGAAVSSEPTPQSLPPGNVAELGSPPPLRGSLEQAPFRMIKVTRRCLRALDMWKKPWFLSQGPVLEAPCRRVMLATDVSLTGWGAVMSGHSARGLWSGRHLTWHINCLEMLAVFLALKHFLPDLIGRHVLVRTNNTAVVYYINHQGWLVHQISVIIVIIADSSACAWASQYGSRHPVEAGPEARGMDASPRGGEADLESFWPGSAPLGLDAMVQTWPRLRLYAFPPIALLPGVLERVRRDRVHLLSDLPLHGRFPSGGISSRKREAPSFALAPAVVEVRGVASEGAHLVASGLSTEVVQTIFQSRAPSTRKLYALKWKLFTSWCGHRQQDPVNCPVGTVLEYLQDRFSAGLAHSTLRVYVVAISAYHAPLGGMSVGKDPLVVCFLCSALRLRPPVRPRVPTWDLAVLLEALCKPPFEPIKESLDHHLSAKTALLLALTSLKRVGDLQALSVAPSHLEFAPGMAKAFLYPRSGYVPKAYEFSDLHSTRGVSASKAFMSGVPMQDICDAAGWSTPLIFVRLYDLDLQTQLEFLKGNVSGYDCNPGFPKGTRRCVSCHTFCIPASVSFFLKLNAGYGACALKLHPPMTSCLSIGPITHVIQSTLTLGTSPKRYSYNLRRFSPSSLKRTSDVVDSGVLVCNVEVVVASGVVVCNVEVVVDSVVVVCNVEVEVGSGVVVCSVEVVVDSGVVMCNVEVVVDSGVVVCNMEVVADSGAVVCNVEV</sequence>
<dbReference type="EMBL" id="JACTAM010002185">
    <property type="protein sequence ID" value="KAI2645597.1"/>
    <property type="molecule type" value="Genomic_DNA"/>
</dbReference>
<dbReference type="InterPro" id="IPR010998">
    <property type="entry name" value="Integrase_recombinase_N"/>
</dbReference>
<dbReference type="CDD" id="cd09275">
    <property type="entry name" value="RNase_HI_RT_DIRS1"/>
    <property type="match status" value="1"/>
</dbReference>
<keyword evidence="4" id="KW-1185">Reference proteome</keyword>
<dbReference type="PANTHER" id="PTHR35617">
    <property type="entry name" value="PHAGE_INTEGRASE DOMAIN-CONTAINING PROTEIN"/>
    <property type="match status" value="1"/>
</dbReference>
<feature type="region of interest" description="Disordered" evidence="2">
    <location>
        <begin position="355"/>
        <end position="435"/>
    </location>
</feature>
<dbReference type="Proteomes" id="UP000830375">
    <property type="component" value="Unassembled WGS sequence"/>
</dbReference>
<dbReference type="PANTHER" id="PTHR35617:SF3">
    <property type="entry name" value="CORE-BINDING (CB) DOMAIN-CONTAINING PROTEIN"/>
    <property type="match status" value="1"/>
</dbReference>
<evidence type="ECO:0000313" key="3">
    <source>
        <dbReference type="EMBL" id="KAI2645597.1"/>
    </source>
</evidence>
<keyword evidence="1" id="KW-0238">DNA-binding</keyword>
<feature type="region of interest" description="Disordered" evidence="2">
    <location>
        <begin position="451"/>
        <end position="474"/>
    </location>
</feature>
<dbReference type="SUPFAM" id="SSF47823">
    <property type="entry name" value="lambda integrase-like, N-terminal domain"/>
    <property type="match status" value="1"/>
</dbReference>
<protein>
    <submittedName>
        <fullName evidence="3">Enzymatic polyprotein</fullName>
    </submittedName>
</protein>
<comment type="caution">
    <text evidence="3">The sequence shown here is derived from an EMBL/GenBank/DDBJ whole genome shotgun (WGS) entry which is preliminary data.</text>
</comment>
<proteinExistence type="predicted"/>
<accession>A0ABQ8L6P9</accession>
<evidence type="ECO:0000256" key="1">
    <source>
        <dbReference type="ARBA" id="ARBA00023125"/>
    </source>
</evidence>
<evidence type="ECO:0000313" key="4">
    <source>
        <dbReference type="Proteomes" id="UP000830375"/>
    </source>
</evidence>